<keyword evidence="6 7" id="KW-0472">Membrane</keyword>
<gene>
    <name evidence="9" type="ORF">ETD83_17285</name>
</gene>
<keyword evidence="10" id="KW-1185">Reference proteome</keyword>
<evidence type="ECO:0000313" key="10">
    <source>
        <dbReference type="Proteomes" id="UP000309174"/>
    </source>
</evidence>
<dbReference type="PANTHER" id="PTHR23517:SF3">
    <property type="entry name" value="INTEGRAL MEMBRANE TRANSPORT PROTEIN"/>
    <property type="match status" value="1"/>
</dbReference>
<feature type="transmembrane region" description="Helical" evidence="7">
    <location>
        <begin position="118"/>
        <end position="137"/>
    </location>
</feature>
<dbReference type="Proteomes" id="UP000309174">
    <property type="component" value="Unassembled WGS sequence"/>
</dbReference>
<evidence type="ECO:0000256" key="6">
    <source>
        <dbReference type="ARBA" id="ARBA00023136"/>
    </source>
</evidence>
<keyword evidence="5 7" id="KW-1133">Transmembrane helix</keyword>
<dbReference type="EMBL" id="VCKW01000079">
    <property type="protein sequence ID" value="TMR00198.1"/>
    <property type="molecule type" value="Genomic_DNA"/>
</dbReference>
<protein>
    <submittedName>
        <fullName evidence="9">MFS transporter</fullName>
    </submittedName>
</protein>
<keyword evidence="2" id="KW-0813">Transport</keyword>
<evidence type="ECO:0000259" key="8">
    <source>
        <dbReference type="PROSITE" id="PS50850"/>
    </source>
</evidence>
<comment type="caution">
    <text evidence="9">The sequence shown here is derived from an EMBL/GenBank/DDBJ whole genome shotgun (WGS) entry which is preliminary data.</text>
</comment>
<keyword evidence="4 7" id="KW-0812">Transmembrane</keyword>
<evidence type="ECO:0000256" key="5">
    <source>
        <dbReference type="ARBA" id="ARBA00022989"/>
    </source>
</evidence>
<feature type="transmembrane region" description="Helical" evidence="7">
    <location>
        <begin position="186"/>
        <end position="202"/>
    </location>
</feature>
<feature type="transmembrane region" description="Helical" evidence="7">
    <location>
        <begin position="158"/>
        <end position="180"/>
    </location>
</feature>
<feature type="transmembrane region" description="Helical" evidence="7">
    <location>
        <begin position="399"/>
        <end position="417"/>
    </location>
</feature>
<dbReference type="GO" id="GO:0005886">
    <property type="term" value="C:plasma membrane"/>
    <property type="evidence" value="ECO:0007669"/>
    <property type="project" value="UniProtKB-SubCell"/>
</dbReference>
<dbReference type="PANTHER" id="PTHR23517">
    <property type="entry name" value="RESISTANCE PROTEIN MDTM, PUTATIVE-RELATED-RELATED"/>
    <property type="match status" value="1"/>
</dbReference>
<dbReference type="PROSITE" id="PS50850">
    <property type="entry name" value="MFS"/>
    <property type="match status" value="1"/>
</dbReference>
<evidence type="ECO:0000256" key="1">
    <source>
        <dbReference type="ARBA" id="ARBA00004651"/>
    </source>
</evidence>
<dbReference type="InterPro" id="IPR020846">
    <property type="entry name" value="MFS_dom"/>
</dbReference>
<evidence type="ECO:0000256" key="3">
    <source>
        <dbReference type="ARBA" id="ARBA00022475"/>
    </source>
</evidence>
<dbReference type="Pfam" id="PF07690">
    <property type="entry name" value="MFS_1"/>
    <property type="match status" value="2"/>
</dbReference>
<feature type="transmembrane region" description="Helical" evidence="7">
    <location>
        <begin position="307"/>
        <end position="326"/>
    </location>
</feature>
<dbReference type="Gene3D" id="1.20.1250.20">
    <property type="entry name" value="MFS general substrate transporter like domains"/>
    <property type="match status" value="2"/>
</dbReference>
<feature type="transmembrane region" description="Helical" evidence="7">
    <location>
        <begin position="25"/>
        <end position="43"/>
    </location>
</feature>
<reference evidence="9 10" key="1">
    <citation type="submission" date="2019-05" db="EMBL/GenBank/DDBJ databases">
        <title>Draft genome sequence of Actinomadura sp. 14C53.</title>
        <authorList>
            <person name="Saricaoglu S."/>
            <person name="Isik K."/>
        </authorList>
    </citation>
    <scope>NUCLEOTIDE SEQUENCE [LARGE SCALE GENOMIC DNA]</scope>
    <source>
        <strain evidence="9 10">14C53</strain>
    </source>
</reference>
<dbReference type="InterPro" id="IPR036259">
    <property type="entry name" value="MFS_trans_sf"/>
</dbReference>
<feature type="transmembrane region" description="Helical" evidence="7">
    <location>
        <begin position="332"/>
        <end position="355"/>
    </location>
</feature>
<dbReference type="InterPro" id="IPR050171">
    <property type="entry name" value="MFS_Transporters"/>
</dbReference>
<dbReference type="GO" id="GO:0022857">
    <property type="term" value="F:transmembrane transporter activity"/>
    <property type="evidence" value="ECO:0007669"/>
    <property type="project" value="InterPro"/>
</dbReference>
<organism evidence="9 10">
    <name type="scientific">Actinomadura soli</name>
    <dbReference type="NCBI Taxonomy" id="2508997"/>
    <lineage>
        <taxon>Bacteria</taxon>
        <taxon>Bacillati</taxon>
        <taxon>Actinomycetota</taxon>
        <taxon>Actinomycetes</taxon>
        <taxon>Streptosporangiales</taxon>
        <taxon>Thermomonosporaceae</taxon>
        <taxon>Actinomadura</taxon>
    </lineage>
</organism>
<evidence type="ECO:0000256" key="7">
    <source>
        <dbReference type="SAM" id="Phobius"/>
    </source>
</evidence>
<accession>A0A5C4JBN9</accession>
<evidence type="ECO:0000256" key="4">
    <source>
        <dbReference type="ARBA" id="ARBA00022692"/>
    </source>
</evidence>
<feature type="transmembrane region" description="Helical" evidence="7">
    <location>
        <begin position="94"/>
        <end position="112"/>
    </location>
</feature>
<feature type="transmembrane region" description="Helical" evidence="7">
    <location>
        <begin position="63"/>
        <end position="82"/>
    </location>
</feature>
<comment type="subcellular location">
    <subcellularLocation>
        <location evidence="1">Cell membrane</location>
        <topology evidence="1">Multi-pass membrane protein</topology>
    </subcellularLocation>
</comment>
<evidence type="ECO:0000313" key="9">
    <source>
        <dbReference type="EMBL" id="TMR00198.1"/>
    </source>
</evidence>
<dbReference type="OrthoDB" id="9810492at2"/>
<dbReference type="AlphaFoldDB" id="A0A5C4JBN9"/>
<keyword evidence="3" id="KW-1003">Cell membrane</keyword>
<dbReference type="InterPro" id="IPR011701">
    <property type="entry name" value="MFS"/>
</dbReference>
<dbReference type="SUPFAM" id="SSF103473">
    <property type="entry name" value="MFS general substrate transporter"/>
    <property type="match status" value="2"/>
</dbReference>
<evidence type="ECO:0000256" key="2">
    <source>
        <dbReference type="ARBA" id="ARBA00022448"/>
    </source>
</evidence>
<name>A0A5C4JBN9_9ACTN</name>
<proteinExistence type="predicted"/>
<sequence>MSTAPAGPASAAGRPVRLGLRENRVQFTLLVIVNVAVGGLVGLERTTVPLIGTEVFGLTSDLAVFSFIIAFGLTKAATNLAAGALTTRFRRKQLLVAGWLIGIPVPFVLAWAPSWGWIVAANVLLGLNQGLAWSMTVNMKIDLVGPAHRGLASGLNEAAGYSAVGVTALVTGYLATAYGLRPTPELIGVVFVVAGLALSVAARDTAAHVALELAQHDTPPPTGPGTGLAATFARTSWRDRSLRGASQAGLVNNLNDGLTWGVFPLLFTDHGLGLAAVGLIKGLYPILWGIGQIPTGHLADRIGRKPLIVTGMLVQAAGFVLAPVLLNRPLLAGITSAIALGLGTAMVYPALIAAVSDHAHPAWRANALGTYRFWRDLGYAAGALLAGVLADALGLNATVIAAAALTAASGLLAARWITGTRADAPAVGARASEDARAGEPAHRRLLPAVRYGLGDQLNDVHVHVGERGAERAAPSAGAYKWSTSSR</sequence>
<feature type="domain" description="Major facilitator superfamily (MFS) profile" evidence="8">
    <location>
        <begin position="241"/>
        <end position="486"/>
    </location>
</feature>